<keyword evidence="2" id="KW-0808">Transferase</keyword>
<dbReference type="GO" id="GO:0032259">
    <property type="term" value="P:methylation"/>
    <property type="evidence" value="ECO:0007669"/>
    <property type="project" value="UniProtKB-KW"/>
</dbReference>
<dbReference type="GO" id="GO:0016279">
    <property type="term" value="F:protein-lysine N-methyltransferase activity"/>
    <property type="evidence" value="ECO:0007669"/>
    <property type="project" value="TreeGrafter"/>
</dbReference>
<accession>A0AAE2MJK1</accession>
<dbReference type="PANTHER" id="PTHR43648:SF1">
    <property type="entry name" value="ELECTRON TRANSFER FLAVOPROTEIN BETA SUBUNIT LYSINE METHYLTRANSFERASE"/>
    <property type="match status" value="1"/>
</dbReference>
<name>A0AAE2MJK1_RHILE</name>
<evidence type="ECO:0000256" key="2">
    <source>
        <dbReference type="ARBA" id="ARBA00022679"/>
    </source>
</evidence>
<dbReference type="Pfam" id="PF06325">
    <property type="entry name" value="PrmA"/>
    <property type="match status" value="1"/>
</dbReference>
<sequence>MMKRASQPQPDPAAFIKANLPISPVASIPEILLHQAGPASGLWRLAGRGDADPAPYWAYPWAGGAVLARHLLDRPETVAGRHVLDLGAGSGLVAIAAAKAGAAMVTAVDIDANAITAIGLNAEINGVNIAAIAADIIDGPPPVLDLLLVGDLFYHPALALRVMAFLRRCRAAGIEVLIGDPERAYLPQRELRRIATHAVADFGMGTGGGAVQAGVFSLSATAGEAAKREGPAAAA</sequence>
<dbReference type="SUPFAM" id="SSF53335">
    <property type="entry name" value="S-adenosyl-L-methionine-dependent methyltransferases"/>
    <property type="match status" value="1"/>
</dbReference>
<gene>
    <name evidence="3" type="ORF">GGE16_002335</name>
</gene>
<evidence type="ECO:0000256" key="1">
    <source>
        <dbReference type="ARBA" id="ARBA00022603"/>
    </source>
</evidence>
<dbReference type="Proteomes" id="UP000538507">
    <property type="component" value="Unassembled WGS sequence"/>
</dbReference>
<dbReference type="InterPro" id="IPR050078">
    <property type="entry name" value="Ribosomal_L11_MeTrfase_PrmA"/>
</dbReference>
<dbReference type="InterPro" id="IPR029063">
    <property type="entry name" value="SAM-dependent_MTases_sf"/>
</dbReference>
<evidence type="ECO:0000313" key="3">
    <source>
        <dbReference type="EMBL" id="MBB4290295.1"/>
    </source>
</evidence>
<dbReference type="Gene3D" id="3.40.50.150">
    <property type="entry name" value="Vaccinia Virus protein VP39"/>
    <property type="match status" value="1"/>
</dbReference>
<dbReference type="EMBL" id="JACIGO010000002">
    <property type="protein sequence ID" value="MBB4290295.1"/>
    <property type="molecule type" value="Genomic_DNA"/>
</dbReference>
<organism evidence="3 4">
    <name type="scientific">Rhizobium leguminosarum</name>
    <dbReference type="NCBI Taxonomy" id="384"/>
    <lineage>
        <taxon>Bacteria</taxon>
        <taxon>Pseudomonadati</taxon>
        <taxon>Pseudomonadota</taxon>
        <taxon>Alphaproteobacteria</taxon>
        <taxon>Hyphomicrobiales</taxon>
        <taxon>Rhizobiaceae</taxon>
        <taxon>Rhizobium/Agrobacterium group</taxon>
        <taxon>Rhizobium</taxon>
    </lineage>
</organism>
<evidence type="ECO:0000313" key="4">
    <source>
        <dbReference type="Proteomes" id="UP000538507"/>
    </source>
</evidence>
<keyword evidence="1" id="KW-0489">Methyltransferase</keyword>
<dbReference type="AlphaFoldDB" id="A0AAE2MJK1"/>
<protein>
    <submittedName>
        <fullName evidence="3">Nicotinamide N-methyase</fullName>
    </submittedName>
</protein>
<reference evidence="3 4" key="1">
    <citation type="submission" date="2020-08" db="EMBL/GenBank/DDBJ databases">
        <title>Genomic Encyclopedia of Type Strains, Phase IV (KMG-V): Genome sequencing to study the core and pangenomes of soil and plant-associated prokaryotes.</title>
        <authorList>
            <person name="Whitman W."/>
        </authorList>
    </citation>
    <scope>NUCLEOTIDE SEQUENCE [LARGE SCALE GENOMIC DNA]</scope>
    <source>
        <strain evidence="3 4">SEMIA 415</strain>
    </source>
</reference>
<comment type="caution">
    <text evidence="3">The sequence shown here is derived from an EMBL/GenBank/DDBJ whole genome shotgun (WGS) entry which is preliminary data.</text>
</comment>
<dbReference type="PANTHER" id="PTHR43648">
    <property type="entry name" value="ELECTRON TRANSFER FLAVOPROTEIN BETA SUBUNIT LYSINE METHYLTRANSFERASE"/>
    <property type="match status" value="1"/>
</dbReference>
<proteinExistence type="predicted"/>